<evidence type="ECO:0000313" key="2">
    <source>
        <dbReference type="EMBL" id="OGZ11886.1"/>
    </source>
</evidence>
<dbReference type="EMBL" id="MHLP01000031">
    <property type="protein sequence ID" value="OGZ11886.1"/>
    <property type="molecule type" value="Genomic_DNA"/>
</dbReference>
<organism evidence="2 3">
    <name type="scientific">Candidatus Lloydbacteria bacterium RIFCSPLOWO2_01_FULL_50_20</name>
    <dbReference type="NCBI Taxonomy" id="1798665"/>
    <lineage>
        <taxon>Bacteria</taxon>
        <taxon>Candidatus Lloydiibacteriota</taxon>
    </lineage>
</organism>
<dbReference type="Pfam" id="PF00856">
    <property type="entry name" value="SET"/>
    <property type="match status" value="1"/>
</dbReference>
<reference evidence="2 3" key="1">
    <citation type="journal article" date="2016" name="Nat. Commun.">
        <title>Thousands of microbial genomes shed light on interconnected biogeochemical processes in an aquifer system.</title>
        <authorList>
            <person name="Anantharaman K."/>
            <person name="Brown C.T."/>
            <person name="Hug L.A."/>
            <person name="Sharon I."/>
            <person name="Castelle C.J."/>
            <person name="Probst A.J."/>
            <person name="Thomas B.C."/>
            <person name="Singh A."/>
            <person name="Wilkins M.J."/>
            <person name="Karaoz U."/>
            <person name="Brodie E.L."/>
            <person name="Williams K.H."/>
            <person name="Hubbard S.S."/>
            <person name="Banfield J.F."/>
        </authorList>
    </citation>
    <scope>NUCLEOTIDE SEQUENCE [LARGE SCALE GENOMIC DNA]</scope>
</reference>
<name>A0A1G2DE74_9BACT</name>
<dbReference type="PROSITE" id="PS50280">
    <property type="entry name" value="SET"/>
    <property type="match status" value="1"/>
</dbReference>
<dbReference type="InterPro" id="IPR046341">
    <property type="entry name" value="SET_dom_sf"/>
</dbReference>
<dbReference type="STRING" id="1798665.A2942_01840"/>
<proteinExistence type="predicted"/>
<dbReference type="Gene3D" id="2.170.270.10">
    <property type="entry name" value="SET domain"/>
    <property type="match status" value="1"/>
</dbReference>
<accession>A0A1G2DE74</accession>
<dbReference type="Proteomes" id="UP000178534">
    <property type="component" value="Unassembled WGS sequence"/>
</dbReference>
<gene>
    <name evidence="2" type="ORF">A2942_01840</name>
</gene>
<evidence type="ECO:0000313" key="3">
    <source>
        <dbReference type="Proteomes" id="UP000178534"/>
    </source>
</evidence>
<dbReference type="InterPro" id="IPR001214">
    <property type="entry name" value="SET_dom"/>
</dbReference>
<evidence type="ECO:0000259" key="1">
    <source>
        <dbReference type="PROSITE" id="PS50280"/>
    </source>
</evidence>
<dbReference type="CDD" id="cd08161">
    <property type="entry name" value="SET"/>
    <property type="match status" value="1"/>
</dbReference>
<comment type="caution">
    <text evidence="2">The sequence shown here is derived from an EMBL/GenBank/DDBJ whole genome shotgun (WGS) entry which is preliminary data.</text>
</comment>
<feature type="domain" description="SET" evidence="1">
    <location>
        <begin position="2"/>
        <end position="130"/>
    </location>
</feature>
<dbReference type="AlphaFoldDB" id="A0A1G2DE74"/>
<dbReference type="SUPFAM" id="SSF82199">
    <property type="entry name" value="SET domain"/>
    <property type="match status" value="1"/>
</dbReference>
<sequence>MNKKQLLRSLNEVYARLGKSKNGVGVFAIRAIPKWTDPFKHCDQWGDVIELTEAELAAAPAPEEAKRMLRDFCALQEGVYHVPDYGIDAIDKSFYLNHSDTPNMTTKDGGESFVAARKIKAGEELTVSYNLFSETKHFKRK</sequence>
<protein>
    <recommendedName>
        <fullName evidence="1">SET domain-containing protein</fullName>
    </recommendedName>
</protein>